<reference evidence="7 8" key="1">
    <citation type="submission" date="2016-10" db="EMBL/GenBank/DDBJ databases">
        <authorList>
            <person name="de Groot N.N."/>
        </authorList>
    </citation>
    <scope>NUCLEOTIDE SEQUENCE [LARGE SCALE GENOMIC DNA]</scope>
    <source>
        <strain evidence="7 8">B25</strain>
    </source>
</reference>
<evidence type="ECO:0000256" key="1">
    <source>
        <dbReference type="ARBA" id="ARBA00022605"/>
    </source>
</evidence>
<dbReference type="InterPro" id="IPR006005">
    <property type="entry name" value="Glut_synth_ssu1"/>
</dbReference>
<dbReference type="SUPFAM" id="SSF51971">
    <property type="entry name" value="Nucleotide-binding domain"/>
    <property type="match status" value="2"/>
</dbReference>
<dbReference type="PANTHER" id="PTHR43100">
    <property type="entry name" value="GLUTAMATE SYNTHASE [NADPH] SMALL CHAIN"/>
    <property type="match status" value="1"/>
</dbReference>
<protein>
    <submittedName>
        <fullName evidence="7">Glutamate synthase (NADPH/NADH) small chain</fullName>
    </submittedName>
</protein>
<dbReference type="Gene3D" id="3.50.50.60">
    <property type="entry name" value="FAD/NAD(P)-binding domain"/>
    <property type="match status" value="3"/>
</dbReference>
<feature type="domain" description="FAD/NAD(P)-binding" evidence="5">
    <location>
        <begin position="157"/>
        <end position="502"/>
    </location>
</feature>
<dbReference type="AlphaFoldDB" id="A0A1H9JER4"/>
<sequence>MAKPTGFMDYKRVENGSVEPLVRITNFKEFHPKLDEKARREQAARCMNCGVPMCQSAMKLSGMVTGCPLHNYIPEWNDALYNGQFDMAAWRLLKTSSFPEFTGRVCPALCEKACNCGSPVVGESAVTVHDNELFIIEKAFETGYMKPEIPANRSGKKIAVIGAGPAGLACADWLNRRGHSVTVYEREDKAGGLLMYGIPNMKLDKKIVDRRIELMKAEGVEFVFNADVGHDYAASQILQDFDAVALCCGAKKARALAAAGMDKLNKGAAGGVMFAVDFLTAVTKSVVQTNEALEKIGTESTNDQIASALAAKSGIEVRGKNVVIVGGGDTGNDCCGSAIRLGASGVVQIEMMPCPPVERAANNPWPEWPKVLKVDYGAEESIAKFGHDPRVYETTVKEVISENGHITAVKTIEVEFKMIDGKRQLVERAGTEKTLPCDLLLVAAGFVGCEEYTANAFGVELGPRGTVASPAPENYATGTAKIFTAGDMHRGQSLVVWAISEGRECAKQIDEYLE</sequence>
<organism evidence="7 8">
    <name type="scientific">Treponema bryantii</name>
    <dbReference type="NCBI Taxonomy" id="163"/>
    <lineage>
        <taxon>Bacteria</taxon>
        <taxon>Pseudomonadati</taxon>
        <taxon>Spirochaetota</taxon>
        <taxon>Spirochaetia</taxon>
        <taxon>Spirochaetales</taxon>
        <taxon>Treponemataceae</taxon>
        <taxon>Treponema</taxon>
    </lineage>
</organism>
<dbReference type="OrthoDB" id="9803192at2"/>
<dbReference type="PANTHER" id="PTHR43100:SF3">
    <property type="entry name" value="FAD_NAD(P)-BINDING DOMAIN-CONTAINING PROTEIN"/>
    <property type="match status" value="1"/>
</dbReference>
<dbReference type="SUPFAM" id="SSF46548">
    <property type="entry name" value="alpha-helical ferredoxin"/>
    <property type="match status" value="1"/>
</dbReference>
<dbReference type="InterPro" id="IPR051394">
    <property type="entry name" value="Glutamate_Synthase"/>
</dbReference>
<dbReference type="GO" id="GO:0016639">
    <property type="term" value="F:oxidoreductase activity, acting on the CH-NH2 group of donors, NAD or NADP as acceptor"/>
    <property type="evidence" value="ECO:0007669"/>
    <property type="project" value="InterPro"/>
</dbReference>
<dbReference type="GO" id="GO:0006537">
    <property type="term" value="P:glutamate biosynthetic process"/>
    <property type="evidence" value="ECO:0007669"/>
    <property type="project" value="UniProtKB-KW"/>
</dbReference>
<name>A0A1H9JER4_9SPIR</name>
<dbReference type="EMBL" id="FOFU01000012">
    <property type="protein sequence ID" value="SEQ85055.1"/>
    <property type="molecule type" value="Genomic_DNA"/>
</dbReference>
<dbReference type="PRINTS" id="PR00419">
    <property type="entry name" value="ADXRDTASE"/>
</dbReference>
<dbReference type="GO" id="GO:0051536">
    <property type="term" value="F:iron-sulfur cluster binding"/>
    <property type="evidence" value="ECO:0007669"/>
    <property type="project" value="InterPro"/>
</dbReference>
<evidence type="ECO:0000259" key="5">
    <source>
        <dbReference type="Pfam" id="PF07992"/>
    </source>
</evidence>
<dbReference type="InterPro" id="IPR023753">
    <property type="entry name" value="FAD/NAD-binding_dom"/>
</dbReference>
<evidence type="ECO:0000256" key="3">
    <source>
        <dbReference type="ARBA" id="ARBA00023164"/>
    </source>
</evidence>
<keyword evidence="1" id="KW-0028">Amino-acid biosynthesis</keyword>
<evidence type="ECO:0000256" key="4">
    <source>
        <dbReference type="ARBA" id="ARBA00029440"/>
    </source>
</evidence>
<dbReference type="InterPro" id="IPR036188">
    <property type="entry name" value="FAD/NAD-bd_sf"/>
</dbReference>
<dbReference type="InterPro" id="IPR009051">
    <property type="entry name" value="Helical_ferredxn"/>
</dbReference>
<evidence type="ECO:0000313" key="7">
    <source>
        <dbReference type="EMBL" id="SEQ85055.1"/>
    </source>
</evidence>
<accession>A0A1H9JER4</accession>
<evidence type="ECO:0000313" key="8">
    <source>
        <dbReference type="Proteomes" id="UP000182360"/>
    </source>
</evidence>
<keyword evidence="3" id="KW-0314">Glutamate biosynthesis</keyword>
<dbReference type="RefSeq" id="WP_074645436.1">
    <property type="nucleotide sequence ID" value="NZ_FOFU01000012.1"/>
</dbReference>
<proteinExistence type="predicted"/>
<keyword evidence="8" id="KW-1185">Reference proteome</keyword>
<dbReference type="STRING" id="163.SAMN04487775_101434"/>
<evidence type="ECO:0000259" key="6">
    <source>
        <dbReference type="Pfam" id="PF14691"/>
    </source>
</evidence>
<feature type="domain" description="Dihydroprymidine dehydrogenase" evidence="6">
    <location>
        <begin position="23"/>
        <end position="142"/>
    </location>
</feature>
<dbReference type="Proteomes" id="UP000182360">
    <property type="component" value="Unassembled WGS sequence"/>
</dbReference>
<keyword evidence="2" id="KW-0560">Oxidoreductase</keyword>
<dbReference type="Gene3D" id="1.10.1060.10">
    <property type="entry name" value="Alpha-helical ferredoxin"/>
    <property type="match status" value="1"/>
</dbReference>
<dbReference type="NCBIfam" id="TIGR01317">
    <property type="entry name" value="GOGAT_sm_gam"/>
    <property type="match status" value="1"/>
</dbReference>
<dbReference type="InterPro" id="IPR028261">
    <property type="entry name" value="DPD_II"/>
</dbReference>
<evidence type="ECO:0000256" key="2">
    <source>
        <dbReference type="ARBA" id="ARBA00023002"/>
    </source>
</evidence>
<comment type="pathway">
    <text evidence="4">Amino-acid biosynthesis.</text>
</comment>
<dbReference type="Pfam" id="PF07992">
    <property type="entry name" value="Pyr_redox_2"/>
    <property type="match status" value="1"/>
</dbReference>
<gene>
    <name evidence="7" type="ORF">SAMN04487977_11251</name>
</gene>
<dbReference type="Pfam" id="PF14691">
    <property type="entry name" value="Fer4_20"/>
    <property type="match status" value="1"/>
</dbReference>